<dbReference type="AlphaFoldDB" id="A0AAJ0GJQ3"/>
<evidence type="ECO:0000256" key="1">
    <source>
        <dbReference type="SAM" id="Coils"/>
    </source>
</evidence>
<accession>A0AAJ0GJQ3</accession>
<protein>
    <submittedName>
        <fullName evidence="3">Uncharacterized protein</fullName>
    </submittedName>
</protein>
<dbReference type="Proteomes" id="UP001271007">
    <property type="component" value="Unassembled WGS sequence"/>
</dbReference>
<organism evidence="3 4">
    <name type="scientific">Extremus antarcticus</name>
    <dbReference type="NCBI Taxonomy" id="702011"/>
    <lineage>
        <taxon>Eukaryota</taxon>
        <taxon>Fungi</taxon>
        <taxon>Dikarya</taxon>
        <taxon>Ascomycota</taxon>
        <taxon>Pezizomycotina</taxon>
        <taxon>Dothideomycetes</taxon>
        <taxon>Dothideomycetidae</taxon>
        <taxon>Mycosphaerellales</taxon>
        <taxon>Extremaceae</taxon>
        <taxon>Extremus</taxon>
    </lineage>
</organism>
<evidence type="ECO:0000256" key="2">
    <source>
        <dbReference type="SAM" id="MobiDB-lite"/>
    </source>
</evidence>
<keyword evidence="1" id="KW-0175">Coiled coil</keyword>
<proteinExistence type="predicted"/>
<feature type="coiled-coil region" evidence="1">
    <location>
        <begin position="56"/>
        <end position="105"/>
    </location>
</feature>
<dbReference type="EMBL" id="JAWDJX010000001">
    <property type="protein sequence ID" value="KAK3058926.1"/>
    <property type="molecule type" value="Genomic_DNA"/>
</dbReference>
<gene>
    <name evidence="3" type="ORF">LTR09_000491</name>
</gene>
<feature type="region of interest" description="Disordered" evidence="2">
    <location>
        <begin position="1"/>
        <end position="38"/>
    </location>
</feature>
<evidence type="ECO:0000313" key="3">
    <source>
        <dbReference type="EMBL" id="KAK3058926.1"/>
    </source>
</evidence>
<evidence type="ECO:0000313" key="4">
    <source>
        <dbReference type="Proteomes" id="UP001271007"/>
    </source>
</evidence>
<reference evidence="3" key="1">
    <citation type="submission" date="2023-04" db="EMBL/GenBank/DDBJ databases">
        <title>Black Yeasts Isolated from many extreme environments.</title>
        <authorList>
            <person name="Coleine C."/>
            <person name="Stajich J.E."/>
            <person name="Selbmann L."/>
        </authorList>
    </citation>
    <scope>NUCLEOTIDE SEQUENCE</scope>
    <source>
        <strain evidence="3">CCFEE 5312</strain>
    </source>
</reference>
<sequence>MATNDQRRVNADVSAKKNVHGPGTARSKIGEGRSLRESTSVGRRKLGKQYLLRFLYLALSDDVAILEAQIDEIDKENREPSPAAVAALRRKVRKVTNAFAMAKAEQDSETADIRRDIKLLKEGQAVMQRPDITVGLAQMRDDWITEMLKRKRADGTRVKLSDMDEGNVNADVKKSYSNSTRLHAWAKSWAKESVFKEFLKERDIVELLTYHKDLDNQAAREARNAETHDNQHEIYAYAVVHGAALNDRACVDHIARYETMFRFTYDDKTFQQAADEHKNRPLR</sequence>
<feature type="compositionally biased region" description="Basic and acidic residues" evidence="2">
    <location>
        <begin position="1"/>
        <end position="10"/>
    </location>
</feature>
<keyword evidence="4" id="KW-1185">Reference proteome</keyword>
<comment type="caution">
    <text evidence="3">The sequence shown here is derived from an EMBL/GenBank/DDBJ whole genome shotgun (WGS) entry which is preliminary data.</text>
</comment>
<name>A0AAJ0GJQ3_9PEZI</name>